<accession>A0A5F8GH04</accession>
<evidence type="ECO:0000256" key="2">
    <source>
        <dbReference type="SAM" id="Phobius"/>
    </source>
</evidence>
<dbReference type="GeneTree" id="ENSGT00390000012239"/>
<dbReference type="AlphaFoldDB" id="A0A5F8GH04"/>
<name>A0A5F8GH04_MONDO</name>
<evidence type="ECO:0000313" key="4">
    <source>
        <dbReference type="Proteomes" id="UP000002280"/>
    </source>
</evidence>
<keyword evidence="2" id="KW-0812">Transmembrane</keyword>
<feature type="region of interest" description="Disordered" evidence="1">
    <location>
        <begin position="522"/>
        <end position="552"/>
    </location>
</feature>
<dbReference type="OMA" id="PCSTHPR"/>
<feature type="transmembrane region" description="Helical" evidence="2">
    <location>
        <begin position="49"/>
        <end position="71"/>
    </location>
</feature>
<proteinExistence type="predicted"/>
<evidence type="ECO:0000313" key="3">
    <source>
        <dbReference type="Ensembl" id="ENSMODP00000046878.1"/>
    </source>
</evidence>
<dbReference type="Proteomes" id="UP000002280">
    <property type="component" value="Chromosome 7"/>
</dbReference>
<dbReference type="Bgee" id="ENSMODG00000032767">
    <property type="expression patterns" value="Expressed in spermatid and 2 other cell types or tissues"/>
</dbReference>
<organism evidence="3 4">
    <name type="scientific">Monodelphis domestica</name>
    <name type="common">Gray short-tailed opossum</name>
    <dbReference type="NCBI Taxonomy" id="13616"/>
    <lineage>
        <taxon>Eukaryota</taxon>
        <taxon>Metazoa</taxon>
        <taxon>Chordata</taxon>
        <taxon>Craniata</taxon>
        <taxon>Vertebrata</taxon>
        <taxon>Euteleostomi</taxon>
        <taxon>Mammalia</taxon>
        <taxon>Metatheria</taxon>
        <taxon>Didelphimorphia</taxon>
        <taxon>Didelphidae</taxon>
        <taxon>Monodelphis</taxon>
    </lineage>
</organism>
<dbReference type="PANTHER" id="PTHR35825">
    <property type="entry name" value="CASEIN KINASE II SUBUNIT ALPHA PRIME-INTERACTING PROTEIN"/>
    <property type="match status" value="1"/>
</dbReference>
<keyword evidence="2" id="KW-0472">Membrane</keyword>
<sequence length="573" mass="65420">MDYLLVCDVRVTLGHLSGTENHSAQSWCRCLKKHIYFFLILRPQSFQKLLLLGIIEVTCFLLFLKLLLVLFPEENNSRRLKRRRWRKLPDGPCVAEKTWRLQSLNQRIERKKLINKLTNNTRGTELSHHPPSYFRYYPMLGGQLLGGGQKIWQKKYLKKGPLDFKVLLGDLTGIKALYPQDKHSQKRLHQIRPSSNTRQIAQLPCSTHPRLMSTPTLCLCHQSRSSSYFKHWAMSPLKPKHQVKILQSPKQTKVMSPREPSWSLFYLKPCVVDGMIIPNEIVKNIVNSIPQSRIHRDIRKQILLRWMRGRPNPQPGPRLSSVYTVCLVCASWIRYGCSHVKGRKDPNGAKLVAIPTPLPGSEGEMGVRLVLQIPQSKSSSISWLPCPSYTEQRPQGPTEDYDTVITPEGEKSQEALVLTEATTTTTTIQAPTFSIQSMSPAIQHQSINHQFQGVKWLLYIKTMTGPLPQYPPSSPSSSSSSPFSPSSSFSDCVSFESFFYHRLPPGVYWLDFIYNKDHQARERRISERHQPSGGKIPTNSTTKKLPREKAPTGSGTFLKAVLEKFQNNIFKLN</sequence>
<dbReference type="InParanoid" id="A0A5F8GH04"/>
<reference evidence="3" key="3">
    <citation type="submission" date="2025-09" db="UniProtKB">
        <authorList>
            <consortium name="Ensembl"/>
        </authorList>
    </citation>
    <scope>IDENTIFICATION</scope>
</reference>
<dbReference type="Ensembl" id="ENSMODT00000046428.2">
    <property type="protein sequence ID" value="ENSMODP00000046878.1"/>
    <property type="gene ID" value="ENSMODG00000032767.2"/>
</dbReference>
<dbReference type="InterPro" id="IPR038954">
    <property type="entry name" value="CSNKA2IP"/>
</dbReference>
<evidence type="ECO:0000256" key="1">
    <source>
        <dbReference type="SAM" id="MobiDB-lite"/>
    </source>
</evidence>
<reference evidence="3 4" key="1">
    <citation type="journal article" date="2007" name="Nature">
        <title>Genome of the marsupial Monodelphis domestica reveals innovation in non-coding sequences.</title>
        <authorList>
            <person name="Mikkelsen T.S."/>
            <person name="Wakefield M.J."/>
            <person name="Aken B."/>
            <person name="Amemiya C.T."/>
            <person name="Chang J.L."/>
            <person name="Duke S."/>
            <person name="Garber M."/>
            <person name="Gentles A.J."/>
            <person name="Goodstadt L."/>
            <person name="Heger A."/>
            <person name="Jurka J."/>
            <person name="Kamal M."/>
            <person name="Mauceli E."/>
            <person name="Searle S.M."/>
            <person name="Sharpe T."/>
            <person name="Baker M.L."/>
            <person name="Batzer M.A."/>
            <person name="Benos P.V."/>
            <person name="Belov K."/>
            <person name="Clamp M."/>
            <person name="Cook A."/>
            <person name="Cuff J."/>
            <person name="Das R."/>
            <person name="Davidow L."/>
            <person name="Deakin J.E."/>
            <person name="Fazzari M.J."/>
            <person name="Glass J.L."/>
            <person name="Grabherr M."/>
            <person name="Greally J.M."/>
            <person name="Gu W."/>
            <person name="Hore T.A."/>
            <person name="Huttley G.A."/>
            <person name="Kleber M."/>
            <person name="Jirtle R.L."/>
            <person name="Koina E."/>
            <person name="Lee J.T."/>
            <person name="Mahony S."/>
            <person name="Marra M.A."/>
            <person name="Miller R.D."/>
            <person name="Nicholls R.D."/>
            <person name="Oda M."/>
            <person name="Papenfuss A.T."/>
            <person name="Parra Z.E."/>
            <person name="Pollock D.D."/>
            <person name="Ray D.A."/>
            <person name="Schein J.E."/>
            <person name="Speed T.P."/>
            <person name="Thompson K."/>
            <person name="VandeBerg J.L."/>
            <person name="Wade C.M."/>
            <person name="Walker J.A."/>
            <person name="Waters P.D."/>
            <person name="Webber C."/>
            <person name="Weidman J.R."/>
            <person name="Xie X."/>
            <person name="Zody M.C."/>
            <person name="Baldwin J."/>
            <person name="Abdouelleil A."/>
            <person name="Abdulkadir J."/>
            <person name="Abebe A."/>
            <person name="Abera B."/>
            <person name="Abreu J."/>
            <person name="Acer S.C."/>
            <person name="Aftuck L."/>
            <person name="Alexander A."/>
            <person name="An P."/>
            <person name="Anderson E."/>
            <person name="Anderson S."/>
            <person name="Arachi H."/>
            <person name="Azer M."/>
            <person name="Bachantsang P."/>
            <person name="Barry A."/>
            <person name="Bayul T."/>
            <person name="Berlin A."/>
            <person name="Bessette D."/>
            <person name="Bloom T."/>
            <person name="Bloom T."/>
            <person name="Boguslavskiy L."/>
            <person name="Bonnet C."/>
            <person name="Boukhgalter B."/>
            <person name="Bourzgui I."/>
            <person name="Brown A."/>
            <person name="Cahill P."/>
            <person name="Channer S."/>
            <person name="Cheshatsang Y."/>
            <person name="Chuda L."/>
            <person name="Citroen M."/>
            <person name="Collymore A."/>
            <person name="Cooke P."/>
            <person name="Costello M."/>
            <person name="D'Aco K."/>
            <person name="Daza R."/>
            <person name="De Haan G."/>
            <person name="DeGray S."/>
            <person name="DeMaso C."/>
            <person name="Dhargay N."/>
            <person name="Dooley K."/>
            <person name="Dooley E."/>
            <person name="Doricent M."/>
            <person name="Dorje P."/>
            <person name="Dorjee K."/>
            <person name="Dupes A."/>
            <person name="Elong R."/>
            <person name="Falk J."/>
            <person name="Farina A."/>
            <person name="Faro S."/>
            <person name="Ferguson D."/>
            <person name="Fisher S."/>
            <person name="Foley C.D."/>
            <person name="Franke A."/>
            <person name="Friedrich D."/>
            <person name="Gadbois L."/>
            <person name="Gearin G."/>
            <person name="Gearin C.R."/>
            <person name="Giannoukos G."/>
            <person name="Goode T."/>
            <person name="Graham J."/>
            <person name="Grandbois E."/>
            <person name="Grewal S."/>
            <person name="Gyaltsen K."/>
            <person name="Hafez N."/>
            <person name="Hagos B."/>
            <person name="Hall J."/>
            <person name="Henson C."/>
            <person name="Hollinger A."/>
            <person name="Honan T."/>
            <person name="Huard M.D."/>
            <person name="Hughes L."/>
            <person name="Hurhula B."/>
            <person name="Husby M.E."/>
            <person name="Kamat A."/>
            <person name="Kanga B."/>
            <person name="Kashin S."/>
            <person name="Khazanovich D."/>
            <person name="Kisner P."/>
            <person name="Lance K."/>
            <person name="Lara M."/>
            <person name="Lee W."/>
            <person name="Lennon N."/>
            <person name="Letendre F."/>
            <person name="LeVine R."/>
            <person name="Lipovsky A."/>
            <person name="Liu X."/>
            <person name="Liu J."/>
            <person name="Liu S."/>
            <person name="Lokyitsang T."/>
            <person name="Lokyitsang Y."/>
            <person name="Lubonja R."/>
            <person name="Lui A."/>
            <person name="MacDonald P."/>
            <person name="Magnisalis V."/>
            <person name="Maru K."/>
            <person name="Matthews C."/>
            <person name="McCusker W."/>
            <person name="McDonough S."/>
            <person name="Mehta T."/>
            <person name="Meldrim J."/>
            <person name="Meneus L."/>
            <person name="Mihai O."/>
            <person name="Mihalev A."/>
            <person name="Mihova T."/>
            <person name="Mittelman R."/>
            <person name="Mlenga V."/>
            <person name="Montmayeur A."/>
            <person name="Mulrain L."/>
            <person name="Navidi A."/>
            <person name="Naylor J."/>
            <person name="Negash T."/>
            <person name="Nguyen T."/>
            <person name="Nguyen N."/>
            <person name="Nicol R."/>
            <person name="Norbu C."/>
            <person name="Norbu N."/>
            <person name="Novod N."/>
            <person name="O'Neill B."/>
            <person name="Osman S."/>
            <person name="Markiewicz E."/>
            <person name="Oyono O.L."/>
            <person name="Patti C."/>
            <person name="Phunkhang P."/>
            <person name="Pierre F."/>
            <person name="Priest M."/>
            <person name="Raghuraman S."/>
            <person name="Rege F."/>
            <person name="Reyes R."/>
            <person name="Rise C."/>
            <person name="Rogov P."/>
            <person name="Ross K."/>
            <person name="Ryan E."/>
            <person name="Settipalli S."/>
            <person name="Shea T."/>
            <person name="Sherpa N."/>
            <person name="Shi L."/>
            <person name="Shih D."/>
            <person name="Sparrow T."/>
            <person name="Spaulding J."/>
            <person name="Stalker J."/>
            <person name="Stange-Thomann N."/>
            <person name="Stavropoulos S."/>
            <person name="Stone C."/>
            <person name="Strader C."/>
            <person name="Tesfaye S."/>
            <person name="Thomson T."/>
            <person name="Thoulutsang Y."/>
            <person name="Thoulutsang D."/>
            <person name="Topham K."/>
            <person name="Topping I."/>
            <person name="Tsamla T."/>
            <person name="Vassiliev H."/>
            <person name="Vo A."/>
            <person name="Wangchuk T."/>
            <person name="Wangdi T."/>
            <person name="Weiand M."/>
            <person name="Wilkinson J."/>
            <person name="Wilson A."/>
            <person name="Yadav S."/>
            <person name="Young G."/>
            <person name="Yu Q."/>
            <person name="Zembek L."/>
            <person name="Zhong D."/>
            <person name="Zimmer A."/>
            <person name="Zwirko Z."/>
            <person name="Jaffe D.B."/>
            <person name="Alvarez P."/>
            <person name="Brockman W."/>
            <person name="Butler J."/>
            <person name="Chin C."/>
            <person name="Gnerre S."/>
            <person name="MacCallum I."/>
            <person name="Graves J.A."/>
            <person name="Ponting C.P."/>
            <person name="Breen M."/>
            <person name="Samollow P.B."/>
            <person name="Lander E.S."/>
            <person name="Lindblad-Toh K."/>
        </authorList>
    </citation>
    <scope>NUCLEOTIDE SEQUENCE [LARGE SCALE GENOMIC DNA]</scope>
</reference>
<keyword evidence="2" id="KW-1133">Transmembrane helix</keyword>
<protein>
    <submittedName>
        <fullName evidence="3">Uncharacterized protein</fullName>
    </submittedName>
</protein>
<reference evidence="3" key="2">
    <citation type="submission" date="2025-08" db="UniProtKB">
        <authorList>
            <consortium name="Ensembl"/>
        </authorList>
    </citation>
    <scope>IDENTIFICATION</scope>
</reference>
<dbReference type="STRING" id="13616.ENSMODP00000046878"/>
<dbReference type="PANTHER" id="PTHR35825:SF2">
    <property type="entry name" value="CASEIN KINASE II SUBUNIT ALPHA'-INTERACTING PROTEIN"/>
    <property type="match status" value="1"/>
</dbReference>
<keyword evidence="4" id="KW-1185">Reference proteome</keyword>